<name>A0AAW0AP04_9AGAR</name>
<gene>
    <name evidence="2" type="ORF">R3P38DRAFT_2787577</name>
</gene>
<dbReference type="Proteomes" id="UP001362999">
    <property type="component" value="Unassembled WGS sequence"/>
</dbReference>
<protein>
    <submittedName>
        <fullName evidence="2">Uncharacterized protein</fullName>
    </submittedName>
</protein>
<keyword evidence="3" id="KW-1185">Reference proteome</keyword>
<accession>A0AAW0AP04</accession>
<proteinExistence type="predicted"/>
<sequence>MLKHLPNPGRGVILNQSSTIKLIIIVRLMPTTVGSDEYKTPVGCYLAPAGFELEAWSRGTGVIMSHGQSKAWVLANEPVSLVISLVVPSLPANLSAAWKEGWAAGSNRDNIGGEGGWVKMESGSSGMAVRTTSEATASTYAGPESCDAKSISRQRLHACSVKWGFVIAGKVEVFQRTKRRSTRLESESDEDLQQNLRGVVLGLAEILIESTANSRQSCEGSEVLQTLRDGHTLVKPLRTLWRFWNCQGSWTHLLRRDQFVRHGVEDTQRRLREFSSKEEIFCIFSFQSNNLLAKQSRLLQKIETMKTASFNESLLKATYLNWFRGLNAREAREMHSEYEQFKEKREVIVNNWQVLIRVAKHLTQEDADLQTAVQMYFDEFYVRYPSLVQPLPEPDDDEEGDGNEDGE</sequence>
<feature type="region of interest" description="Disordered" evidence="1">
    <location>
        <begin position="388"/>
        <end position="407"/>
    </location>
</feature>
<feature type="compositionally biased region" description="Acidic residues" evidence="1">
    <location>
        <begin position="393"/>
        <end position="407"/>
    </location>
</feature>
<evidence type="ECO:0000313" key="2">
    <source>
        <dbReference type="EMBL" id="KAK7014175.1"/>
    </source>
</evidence>
<evidence type="ECO:0000313" key="3">
    <source>
        <dbReference type="Proteomes" id="UP001362999"/>
    </source>
</evidence>
<reference evidence="2 3" key="1">
    <citation type="journal article" date="2024" name="J Genomics">
        <title>Draft genome sequencing and assembly of Favolaschia claudopus CIRM-BRFM 2984 isolated from oak limbs.</title>
        <authorList>
            <person name="Navarro D."/>
            <person name="Drula E."/>
            <person name="Chaduli D."/>
            <person name="Cazenave R."/>
            <person name="Ahrendt S."/>
            <person name="Wang J."/>
            <person name="Lipzen A."/>
            <person name="Daum C."/>
            <person name="Barry K."/>
            <person name="Grigoriev I.V."/>
            <person name="Favel A."/>
            <person name="Rosso M.N."/>
            <person name="Martin F."/>
        </authorList>
    </citation>
    <scope>NUCLEOTIDE SEQUENCE [LARGE SCALE GENOMIC DNA]</scope>
    <source>
        <strain evidence="2 3">CIRM-BRFM 2984</strain>
    </source>
</reference>
<organism evidence="2 3">
    <name type="scientific">Favolaschia claudopus</name>
    <dbReference type="NCBI Taxonomy" id="2862362"/>
    <lineage>
        <taxon>Eukaryota</taxon>
        <taxon>Fungi</taxon>
        <taxon>Dikarya</taxon>
        <taxon>Basidiomycota</taxon>
        <taxon>Agaricomycotina</taxon>
        <taxon>Agaricomycetes</taxon>
        <taxon>Agaricomycetidae</taxon>
        <taxon>Agaricales</taxon>
        <taxon>Marasmiineae</taxon>
        <taxon>Mycenaceae</taxon>
        <taxon>Favolaschia</taxon>
    </lineage>
</organism>
<dbReference type="EMBL" id="JAWWNJ010000057">
    <property type="protein sequence ID" value="KAK7014175.1"/>
    <property type="molecule type" value="Genomic_DNA"/>
</dbReference>
<evidence type="ECO:0000256" key="1">
    <source>
        <dbReference type="SAM" id="MobiDB-lite"/>
    </source>
</evidence>
<comment type="caution">
    <text evidence="2">The sequence shown here is derived from an EMBL/GenBank/DDBJ whole genome shotgun (WGS) entry which is preliminary data.</text>
</comment>
<dbReference type="AlphaFoldDB" id="A0AAW0AP04"/>